<feature type="compositionally biased region" description="Acidic residues" evidence="1">
    <location>
        <begin position="77"/>
        <end position="90"/>
    </location>
</feature>
<dbReference type="Proteomes" id="UP001157418">
    <property type="component" value="Unassembled WGS sequence"/>
</dbReference>
<evidence type="ECO:0000313" key="2">
    <source>
        <dbReference type="EMBL" id="CAH1423419.1"/>
    </source>
</evidence>
<proteinExistence type="predicted"/>
<evidence type="ECO:0000256" key="1">
    <source>
        <dbReference type="SAM" id="MobiDB-lite"/>
    </source>
</evidence>
<organism evidence="2 3">
    <name type="scientific">Lactuca virosa</name>
    <dbReference type="NCBI Taxonomy" id="75947"/>
    <lineage>
        <taxon>Eukaryota</taxon>
        <taxon>Viridiplantae</taxon>
        <taxon>Streptophyta</taxon>
        <taxon>Embryophyta</taxon>
        <taxon>Tracheophyta</taxon>
        <taxon>Spermatophyta</taxon>
        <taxon>Magnoliopsida</taxon>
        <taxon>eudicotyledons</taxon>
        <taxon>Gunneridae</taxon>
        <taxon>Pentapetalae</taxon>
        <taxon>asterids</taxon>
        <taxon>campanulids</taxon>
        <taxon>Asterales</taxon>
        <taxon>Asteraceae</taxon>
        <taxon>Cichorioideae</taxon>
        <taxon>Cichorieae</taxon>
        <taxon>Lactucinae</taxon>
        <taxon>Lactuca</taxon>
    </lineage>
</organism>
<gene>
    <name evidence="2" type="ORF">LVIROSA_LOCUS10697</name>
</gene>
<dbReference type="EMBL" id="CAKMRJ010001112">
    <property type="protein sequence ID" value="CAH1423419.1"/>
    <property type="molecule type" value="Genomic_DNA"/>
</dbReference>
<dbReference type="AlphaFoldDB" id="A0AAU9MB73"/>
<evidence type="ECO:0000313" key="3">
    <source>
        <dbReference type="Proteomes" id="UP001157418"/>
    </source>
</evidence>
<reference evidence="2 3" key="1">
    <citation type="submission" date="2022-01" db="EMBL/GenBank/DDBJ databases">
        <authorList>
            <person name="Xiong W."/>
            <person name="Schranz E."/>
        </authorList>
    </citation>
    <scope>NUCLEOTIDE SEQUENCE [LARGE SCALE GENOMIC DNA]</scope>
</reference>
<comment type="caution">
    <text evidence="2">The sequence shown here is derived from an EMBL/GenBank/DDBJ whole genome shotgun (WGS) entry which is preliminary data.</text>
</comment>
<sequence length="90" mass="9740">MAGAGSWSAASLLELEHAVLGASDPIYTPMKIMNFEEEPTDDNDGIEPDYTPVEHPSEPSHSPDYTPVGLEILSSDYELDEDEEDSAASL</sequence>
<feature type="compositionally biased region" description="Acidic residues" evidence="1">
    <location>
        <begin position="35"/>
        <end position="47"/>
    </location>
</feature>
<keyword evidence="3" id="KW-1185">Reference proteome</keyword>
<accession>A0AAU9MB73</accession>
<name>A0AAU9MB73_9ASTR</name>
<feature type="region of interest" description="Disordered" evidence="1">
    <location>
        <begin position="33"/>
        <end position="90"/>
    </location>
</feature>
<protein>
    <submittedName>
        <fullName evidence="2">Uncharacterized protein</fullName>
    </submittedName>
</protein>